<dbReference type="WBParaSite" id="HNAJ_0000178801-mRNA-1">
    <property type="protein sequence ID" value="HNAJ_0000178801-mRNA-1"/>
    <property type="gene ID" value="HNAJ_0000178801"/>
</dbReference>
<keyword evidence="1" id="KW-0472">Membrane</keyword>
<gene>
    <name evidence="2" type="ORF">HNAJ_LOCUS1787</name>
</gene>
<organism evidence="4">
    <name type="scientific">Rodentolepis nana</name>
    <name type="common">Dwarf tapeworm</name>
    <name type="synonym">Hymenolepis nana</name>
    <dbReference type="NCBI Taxonomy" id="102285"/>
    <lineage>
        <taxon>Eukaryota</taxon>
        <taxon>Metazoa</taxon>
        <taxon>Spiralia</taxon>
        <taxon>Lophotrochozoa</taxon>
        <taxon>Platyhelminthes</taxon>
        <taxon>Cestoda</taxon>
        <taxon>Eucestoda</taxon>
        <taxon>Cyclophyllidea</taxon>
        <taxon>Hymenolepididae</taxon>
        <taxon>Rodentolepis</taxon>
    </lineage>
</organism>
<keyword evidence="1" id="KW-1133">Transmembrane helix</keyword>
<evidence type="ECO:0000256" key="1">
    <source>
        <dbReference type="SAM" id="Phobius"/>
    </source>
</evidence>
<keyword evidence="3" id="KW-1185">Reference proteome</keyword>
<protein>
    <submittedName>
        <fullName evidence="2 4">Uncharacterized protein</fullName>
    </submittedName>
</protein>
<evidence type="ECO:0000313" key="3">
    <source>
        <dbReference type="Proteomes" id="UP000278807"/>
    </source>
</evidence>
<reference evidence="4" key="1">
    <citation type="submission" date="2017-02" db="UniProtKB">
        <authorList>
            <consortium name="WormBaseParasite"/>
        </authorList>
    </citation>
    <scope>IDENTIFICATION</scope>
</reference>
<evidence type="ECO:0000313" key="2">
    <source>
        <dbReference type="EMBL" id="VDN97646.1"/>
    </source>
</evidence>
<dbReference type="Proteomes" id="UP000278807">
    <property type="component" value="Unassembled WGS sequence"/>
</dbReference>
<dbReference type="AlphaFoldDB" id="A0A0R3T413"/>
<name>A0A0R3T413_RODNA</name>
<reference evidence="2 3" key="2">
    <citation type="submission" date="2018-11" db="EMBL/GenBank/DDBJ databases">
        <authorList>
            <consortium name="Pathogen Informatics"/>
        </authorList>
    </citation>
    <scope>NUCLEOTIDE SEQUENCE [LARGE SCALE GENOMIC DNA]</scope>
</reference>
<feature type="transmembrane region" description="Helical" evidence="1">
    <location>
        <begin position="12"/>
        <end position="28"/>
    </location>
</feature>
<proteinExistence type="predicted"/>
<evidence type="ECO:0000313" key="4">
    <source>
        <dbReference type="WBParaSite" id="HNAJ_0000178801-mRNA-1"/>
    </source>
</evidence>
<dbReference type="EMBL" id="UZAE01000750">
    <property type="protein sequence ID" value="VDN97646.1"/>
    <property type="molecule type" value="Genomic_DNA"/>
</dbReference>
<keyword evidence="1" id="KW-0812">Transmembrane</keyword>
<sequence length="59" mass="7121">MGTLRCYEEGRVCISFLILYWIIDYLRMDWPMTPSYLILPIVFLTFIENKNNIDIFVLL</sequence>
<accession>A0A0R3T413</accession>